<feature type="transmembrane region" description="Helical" evidence="6">
    <location>
        <begin position="511"/>
        <end position="535"/>
    </location>
</feature>
<name>A0AAW1UW51_9CUCU</name>
<keyword evidence="8" id="KW-1185">Reference proteome</keyword>
<comment type="subcellular location">
    <subcellularLocation>
        <location evidence="1">Membrane</location>
        <topology evidence="1">Multi-pass membrane protein</topology>
    </subcellularLocation>
</comment>
<feature type="transmembrane region" description="Helical" evidence="6">
    <location>
        <begin position="389"/>
        <end position="409"/>
    </location>
</feature>
<evidence type="ECO:0000256" key="6">
    <source>
        <dbReference type="SAM" id="Phobius"/>
    </source>
</evidence>
<feature type="transmembrane region" description="Helical" evidence="6">
    <location>
        <begin position="192"/>
        <end position="214"/>
    </location>
</feature>
<dbReference type="Pfam" id="PF00939">
    <property type="entry name" value="Na_sulph_symp"/>
    <property type="match status" value="1"/>
</dbReference>
<dbReference type="PANTHER" id="PTHR10283">
    <property type="entry name" value="SOLUTE CARRIER FAMILY 13 MEMBER"/>
    <property type="match status" value="1"/>
</dbReference>
<accession>A0AAW1UW51</accession>
<keyword evidence="4 6" id="KW-1133">Transmembrane helix</keyword>
<dbReference type="GO" id="GO:0015141">
    <property type="term" value="F:succinate transmembrane transporter activity"/>
    <property type="evidence" value="ECO:0007669"/>
    <property type="project" value="TreeGrafter"/>
</dbReference>
<feature type="transmembrane region" description="Helical" evidence="6">
    <location>
        <begin position="429"/>
        <end position="451"/>
    </location>
</feature>
<feature type="transmembrane region" description="Helical" evidence="6">
    <location>
        <begin position="13"/>
        <end position="33"/>
    </location>
</feature>
<organism evidence="7 8">
    <name type="scientific">Henosepilachna vigintioctopunctata</name>
    <dbReference type="NCBI Taxonomy" id="420089"/>
    <lineage>
        <taxon>Eukaryota</taxon>
        <taxon>Metazoa</taxon>
        <taxon>Ecdysozoa</taxon>
        <taxon>Arthropoda</taxon>
        <taxon>Hexapoda</taxon>
        <taxon>Insecta</taxon>
        <taxon>Pterygota</taxon>
        <taxon>Neoptera</taxon>
        <taxon>Endopterygota</taxon>
        <taxon>Coleoptera</taxon>
        <taxon>Polyphaga</taxon>
        <taxon>Cucujiformia</taxon>
        <taxon>Coccinelloidea</taxon>
        <taxon>Coccinellidae</taxon>
        <taxon>Epilachninae</taxon>
        <taxon>Epilachnini</taxon>
        <taxon>Henosepilachna</taxon>
    </lineage>
</organism>
<dbReference type="GO" id="GO:0015137">
    <property type="term" value="F:citrate transmembrane transporter activity"/>
    <property type="evidence" value="ECO:0007669"/>
    <property type="project" value="TreeGrafter"/>
</dbReference>
<evidence type="ECO:0000313" key="7">
    <source>
        <dbReference type="EMBL" id="KAK9887063.1"/>
    </source>
</evidence>
<evidence type="ECO:0000256" key="3">
    <source>
        <dbReference type="ARBA" id="ARBA00022692"/>
    </source>
</evidence>
<evidence type="ECO:0000256" key="4">
    <source>
        <dbReference type="ARBA" id="ARBA00022989"/>
    </source>
</evidence>
<feature type="transmembrane region" description="Helical" evidence="6">
    <location>
        <begin position="238"/>
        <end position="268"/>
    </location>
</feature>
<evidence type="ECO:0000313" key="8">
    <source>
        <dbReference type="Proteomes" id="UP001431783"/>
    </source>
</evidence>
<dbReference type="Proteomes" id="UP001431783">
    <property type="component" value="Unassembled WGS sequence"/>
</dbReference>
<keyword evidence="5 6" id="KW-0472">Membrane</keyword>
<feature type="transmembrane region" description="Helical" evidence="6">
    <location>
        <begin position="45"/>
        <end position="69"/>
    </location>
</feature>
<dbReference type="EMBL" id="JARQZJ010000104">
    <property type="protein sequence ID" value="KAK9887063.1"/>
    <property type="molecule type" value="Genomic_DNA"/>
</dbReference>
<feature type="transmembrane region" description="Helical" evidence="6">
    <location>
        <begin position="342"/>
        <end position="362"/>
    </location>
</feature>
<keyword evidence="3 6" id="KW-0812">Transmembrane</keyword>
<dbReference type="PANTHER" id="PTHR10283:SF82">
    <property type="entry name" value="SOLUTE CARRIER FAMILY 13 MEMBER 2"/>
    <property type="match status" value="1"/>
</dbReference>
<proteinExistence type="inferred from homology"/>
<comment type="similarity">
    <text evidence="2">Belongs to the SLC13A/DASS transporter (TC 2.A.47) family. NADC subfamily.</text>
</comment>
<protein>
    <submittedName>
        <fullName evidence="7">Uncharacterized protein</fullName>
    </submittedName>
</protein>
<reference evidence="7 8" key="1">
    <citation type="submission" date="2023-03" db="EMBL/GenBank/DDBJ databases">
        <title>Genome insight into feeding habits of ladybird beetles.</title>
        <authorList>
            <person name="Li H.-S."/>
            <person name="Huang Y.-H."/>
            <person name="Pang H."/>
        </authorList>
    </citation>
    <scope>NUCLEOTIDE SEQUENCE [LARGE SCALE GENOMIC DNA]</scope>
    <source>
        <strain evidence="7">SYSU_2023b</strain>
        <tissue evidence="7">Whole body</tissue>
    </source>
</reference>
<sequence>MRTCEKFSSAARLYWRALFSIIWPLTLLSIIIIDDSRPSKCLFVVLLMIGYWITETLNIIITSFLPIVLFPVLDVMSTEQICSSYMDGANMMFLVGVILASAVKYSRLHERIALTLITFIGCSPKKLHLGIVVISAVTSMWISNTATTNVMIPIVSSILTEFESRGLVTLFHPDSDQSSSQPYSRDMRKPTAATMCYYISVAYASIIGSMGTLIGTEVNISFKGVFESTFKDAPPINFGYFMLATIPIVILILIFSTLMLQIWFLGLFRPNSKEAQLFAVGEEVVAVAQAIIDSKRKKLGSITFHEIAVSFCYLLAIFLWIVKSTNRVSGWIKSIKVRLDDSTIGVVVVILMFCIPVKPNSISTDRERNKSKQVIVHGLTTWKFIRNNVPWGVVLLIGSGVALAKAIKISTMDDYILNLIGDLKYTNPYLVLTSSCIAVGCLTQFSTNVVVANISLPLMAELAQDLNMNPLFLMYPVTLSCSFTFMFPVSAAPNSVAALTCNMPTKEMIKIGIILLIISLMILLVVTAVIFSVIFDSNVLPHWARTYT</sequence>
<comment type="caution">
    <text evidence="7">The sequence shown here is derived from an EMBL/GenBank/DDBJ whole genome shotgun (WGS) entry which is preliminary data.</text>
</comment>
<evidence type="ECO:0000256" key="2">
    <source>
        <dbReference type="ARBA" id="ARBA00006772"/>
    </source>
</evidence>
<dbReference type="GO" id="GO:0005886">
    <property type="term" value="C:plasma membrane"/>
    <property type="evidence" value="ECO:0007669"/>
    <property type="project" value="TreeGrafter"/>
</dbReference>
<dbReference type="AlphaFoldDB" id="A0AAW1UW51"/>
<feature type="transmembrane region" description="Helical" evidence="6">
    <location>
        <begin position="472"/>
        <end position="491"/>
    </location>
</feature>
<evidence type="ECO:0000256" key="1">
    <source>
        <dbReference type="ARBA" id="ARBA00004141"/>
    </source>
</evidence>
<dbReference type="InterPro" id="IPR001898">
    <property type="entry name" value="SLC13A/DASS"/>
</dbReference>
<feature type="transmembrane region" description="Helical" evidence="6">
    <location>
        <begin position="302"/>
        <end position="322"/>
    </location>
</feature>
<gene>
    <name evidence="7" type="ORF">WA026_019998</name>
</gene>
<evidence type="ECO:0000256" key="5">
    <source>
        <dbReference type="ARBA" id="ARBA00023136"/>
    </source>
</evidence>